<accession>A0A9D3YCY7</accession>
<name>A0A9D3YCY7_DREPO</name>
<reference evidence="2" key="1">
    <citation type="journal article" date="2019" name="bioRxiv">
        <title>The Genome of the Zebra Mussel, Dreissena polymorpha: A Resource for Invasive Species Research.</title>
        <authorList>
            <person name="McCartney M.A."/>
            <person name="Auch B."/>
            <person name="Kono T."/>
            <person name="Mallez S."/>
            <person name="Zhang Y."/>
            <person name="Obille A."/>
            <person name="Becker A."/>
            <person name="Abrahante J.E."/>
            <person name="Garbe J."/>
            <person name="Badalamenti J.P."/>
            <person name="Herman A."/>
            <person name="Mangelson H."/>
            <person name="Liachko I."/>
            <person name="Sullivan S."/>
            <person name="Sone E.D."/>
            <person name="Koren S."/>
            <person name="Silverstein K.A.T."/>
            <person name="Beckman K.B."/>
            <person name="Gohl D.M."/>
        </authorList>
    </citation>
    <scope>NUCLEOTIDE SEQUENCE</scope>
    <source>
        <strain evidence="2">Duluth1</strain>
        <tissue evidence="2">Whole animal</tissue>
    </source>
</reference>
<dbReference type="AlphaFoldDB" id="A0A9D3YCY7"/>
<organism evidence="2 3">
    <name type="scientific">Dreissena polymorpha</name>
    <name type="common">Zebra mussel</name>
    <name type="synonym">Mytilus polymorpha</name>
    <dbReference type="NCBI Taxonomy" id="45954"/>
    <lineage>
        <taxon>Eukaryota</taxon>
        <taxon>Metazoa</taxon>
        <taxon>Spiralia</taxon>
        <taxon>Lophotrochozoa</taxon>
        <taxon>Mollusca</taxon>
        <taxon>Bivalvia</taxon>
        <taxon>Autobranchia</taxon>
        <taxon>Heteroconchia</taxon>
        <taxon>Euheterodonta</taxon>
        <taxon>Imparidentia</taxon>
        <taxon>Neoheterodontei</taxon>
        <taxon>Myida</taxon>
        <taxon>Dreissenoidea</taxon>
        <taxon>Dreissenidae</taxon>
        <taxon>Dreissena</taxon>
    </lineage>
</organism>
<dbReference type="Proteomes" id="UP000828390">
    <property type="component" value="Unassembled WGS sequence"/>
</dbReference>
<gene>
    <name evidence="2" type="ORF">DPMN_083645</name>
</gene>
<evidence type="ECO:0000256" key="1">
    <source>
        <dbReference type="SAM" id="MobiDB-lite"/>
    </source>
</evidence>
<feature type="region of interest" description="Disordered" evidence="1">
    <location>
        <begin position="109"/>
        <end position="137"/>
    </location>
</feature>
<dbReference type="EMBL" id="JAIWYP010000016">
    <property type="protein sequence ID" value="KAH3696180.1"/>
    <property type="molecule type" value="Genomic_DNA"/>
</dbReference>
<reference evidence="2" key="2">
    <citation type="submission" date="2020-11" db="EMBL/GenBank/DDBJ databases">
        <authorList>
            <person name="McCartney M.A."/>
            <person name="Auch B."/>
            <person name="Kono T."/>
            <person name="Mallez S."/>
            <person name="Becker A."/>
            <person name="Gohl D.M."/>
            <person name="Silverstein K.A.T."/>
            <person name="Koren S."/>
            <person name="Bechman K.B."/>
            <person name="Herman A."/>
            <person name="Abrahante J.E."/>
            <person name="Garbe J."/>
        </authorList>
    </citation>
    <scope>NUCLEOTIDE SEQUENCE</scope>
    <source>
        <strain evidence="2">Duluth1</strain>
        <tissue evidence="2">Whole animal</tissue>
    </source>
</reference>
<proteinExistence type="predicted"/>
<evidence type="ECO:0000313" key="2">
    <source>
        <dbReference type="EMBL" id="KAH3696180.1"/>
    </source>
</evidence>
<evidence type="ECO:0000313" key="3">
    <source>
        <dbReference type="Proteomes" id="UP000828390"/>
    </source>
</evidence>
<feature type="compositionally biased region" description="Basic and acidic residues" evidence="1">
    <location>
        <begin position="115"/>
        <end position="126"/>
    </location>
</feature>
<protein>
    <submittedName>
        <fullName evidence="2">Uncharacterized protein</fullName>
    </submittedName>
</protein>
<comment type="caution">
    <text evidence="2">The sequence shown here is derived from an EMBL/GenBank/DDBJ whole genome shotgun (WGS) entry which is preliminary data.</text>
</comment>
<keyword evidence="3" id="KW-1185">Reference proteome</keyword>
<sequence length="137" mass="14820">MATLQHVDSEGVISIKSPYERDQSLETVDAVSDLSYRASSATGSRSHSSSAYMLAKIEGMSRNIEQLTRIVGLFQNRLVSTETSVCMGDRHVLPDINDNALARQAFESSVGDTAQGHDRSILDEPGRPAGRLIKGQG</sequence>